<proteinExistence type="predicted"/>
<evidence type="ECO:0000259" key="4">
    <source>
        <dbReference type="PROSITE" id="PS50949"/>
    </source>
</evidence>
<dbReference type="SUPFAM" id="SSF46785">
    <property type="entry name" value="Winged helix' DNA-binding domain"/>
    <property type="match status" value="1"/>
</dbReference>
<dbReference type="InterPro" id="IPR008920">
    <property type="entry name" value="TF_FadR/GntR_C"/>
</dbReference>
<gene>
    <name evidence="5" type="ORF">GV68_19920</name>
</gene>
<dbReference type="PANTHER" id="PTHR43537">
    <property type="entry name" value="TRANSCRIPTIONAL REGULATOR, GNTR FAMILY"/>
    <property type="match status" value="1"/>
</dbReference>
<evidence type="ECO:0000256" key="3">
    <source>
        <dbReference type="ARBA" id="ARBA00023163"/>
    </source>
</evidence>
<dbReference type="GO" id="GO:0003677">
    <property type="term" value="F:DNA binding"/>
    <property type="evidence" value="ECO:0007669"/>
    <property type="project" value="UniProtKB-KW"/>
</dbReference>
<dbReference type="PROSITE" id="PS50949">
    <property type="entry name" value="HTH_GNTR"/>
    <property type="match status" value="1"/>
</dbReference>
<accession>A0A922NYB2</accession>
<dbReference type="Proteomes" id="UP000052167">
    <property type="component" value="Unassembled WGS sequence"/>
</dbReference>
<dbReference type="Gene3D" id="1.20.120.530">
    <property type="entry name" value="GntR ligand-binding domain-like"/>
    <property type="match status" value="1"/>
</dbReference>
<keyword evidence="1" id="KW-0805">Transcription regulation</keyword>
<dbReference type="PANTHER" id="PTHR43537:SF5">
    <property type="entry name" value="UXU OPERON TRANSCRIPTIONAL REGULATOR"/>
    <property type="match status" value="1"/>
</dbReference>
<dbReference type="Pfam" id="PF07729">
    <property type="entry name" value="FCD"/>
    <property type="match status" value="1"/>
</dbReference>
<dbReference type="EMBL" id="JOKJ01000043">
    <property type="protein sequence ID" value="KEQ02808.1"/>
    <property type="molecule type" value="Genomic_DNA"/>
</dbReference>
<dbReference type="SMART" id="SM00345">
    <property type="entry name" value="HTH_GNTR"/>
    <property type="match status" value="1"/>
</dbReference>
<dbReference type="SMART" id="SM00895">
    <property type="entry name" value="FCD"/>
    <property type="match status" value="1"/>
</dbReference>
<comment type="caution">
    <text evidence="5">The sequence shown here is derived from an EMBL/GenBank/DDBJ whole genome shotgun (WGS) entry which is preliminary data.</text>
</comment>
<keyword evidence="3" id="KW-0804">Transcription</keyword>
<dbReference type="SUPFAM" id="SSF48008">
    <property type="entry name" value="GntR ligand-binding domain-like"/>
    <property type="match status" value="1"/>
</dbReference>
<keyword evidence="6" id="KW-1185">Reference proteome</keyword>
<keyword evidence="2" id="KW-0238">DNA-binding</keyword>
<evidence type="ECO:0000256" key="2">
    <source>
        <dbReference type="ARBA" id="ARBA00023125"/>
    </source>
</evidence>
<dbReference type="InterPro" id="IPR011711">
    <property type="entry name" value="GntR_C"/>
</dbReference>
<dbReference type="Gene3D" id="1.10.10.10">
    <property type="entry name" value="Winged helix-like DNA-binding domain superfamily/Winged helix DNA-binding domain"/>
    <property type="match status" value="1"/>
</dbReference>
<dbReference type="InterPro" id="IPR036390">
    <property type="entry name" value="WH_DNA-bd_sf"/>
</dbReference>
<dbReference type="Pfam" id="PF00392">
    <property type="entry name" value="GntR"/>
    <property type="match status" value="1"/>
</dbReference>
<evidence type="ECO:0000313" key="6">
    <source>
        <dbReference type="Proteomes" id="UP000052167"/>
    </source>
</evidence>
<sequence>MASRQHGSLTATVHRELEGMILRGDLASGDRLNEQQLAGLLGVSRGPIREAARLLERDGLVVALANQGTFVRQLSLEDALELYDLRASIAGYSCSCLATRSTAVQRAELRALIEQMDACIENRDEETYFELNLRFHERVAAMAGAPRAARIYGALDKEVRLLRRRVLHGTESMRFSNDEHKEIFGAIEAGDAGRAKAAAEKHHLNGKHRWINTL</sequence>
<evidence type="ECO:0000256" key="1">
    <source>
        <dbReference type="ARBA" id="ARBA00023015"/>
    </source>
</evidence>
<dbReference type="AlphaFoldDB" id="A0A922NYB2"/>
<dbReference type="InterPro" id="IPR036388">
    <property type="entry name" value="WH-like_DNA-bd_sf"/>
</dbReference>
<feature type="domain" description="HTH gntR-type" evidence="4">
    <location>
        <begin position="7"/>
        <end position="74"/>
    </location>
</feature>
<protein>
    <recommendedName>
        <fullName evidence="4">HTH gntR-type domain-containing protein</fullName>
    </recommendedName>
</protein>
<name>A0A922NYB2_9HYPH</name>
<dbReference type="GO" id="GO:0003700">
    <property type="term" value="F:DNA-binding transcription factor activity"/>
    <property type="evidence" value="ECO:0007669"/>
    <property type="project" value="InterPro"/>
</dbReference>
<reference evidence="5 6" key="1">
    <citation type="submission" date="2014-06" db="EMBL/GenBank/DDBJ databases">
        <title>Rhizobium pelagicum/R2-400B4.</title>
        <authorList>
            <person name="Kimes N.E."/>
            <person name="Lopez-Perez M."/>
        </authorList>
    </citation>
    <scope>NUCLEOTIDE SEQUENCE [LARGE SCALE GENOMIC DNA]</scope>
    <source>
        <strain evidence="5 6">R2-400B4</strain>
    </source>
</reference>
<dbReference type="InterPro" id="IPR000524">
    <property type="entry name" value="Tscrpt_reg_HTH_GntR"/>
</dbReference>
<evidence type="ECO:0000313" key="5">
    <source>
        <dbReference type="EMBL" id="KEQ02808.1"/>
    </source>
</evidence>
<organism evidence="5 6">
    <name type="scientific">Pseudorhizobium pelagicum</name>
    <dbReference type="NCBI Taxonomy" id="1509405"/>
    <lineage>
        <taxon>Bacteria</taxon>
        <taxon>Pseudomonadati</taxon>
        <taxon>Pseudomonadota</taxon>
        <taxon>Alphaproteobacteria</taxon>
        <taxon>Hyphomicrobiales</taxon>
        <taxon>Rhizobiaceae</taxon>
        <taxon>Rhizobium/Agrobacterium group</taxon>
        <taxon>Pseudorhizobium</taxon>
    </lineage>
</organism>
<dbReference type="CDD" id="cd07377">
    <property type="entry name" value="WHTH_GntR"/>
    <property type="match status" value="1"/>
</dbReference>